<keyword evidence="8" id="KW-1133">Transmembrane helix</keyword>
<feature type="transmembrane region" description="Helical" evidence="8">
    <location>
        <begin position="77"/>
        <end position="97"/>
    </location>
</feature>
<feature type="region of interest" description="Disordered" evidence="7">
    <location>
        <begin position="1"/>
        <end position="70"/>
    </location>
</feature>
<reference evidence="9 10" key="1">
    <citation type="submission" date="2018-04" db="EMBL/GenBank/DDBJ databases">
        <authorList>
            <person name="Vogel A."/>
        </authorList>
    </citation>
    <scope>NUCLEOTIDE SEQUENCE [LARGE SCALE GENOMIC DNA]</scope>
</reference>
<gene>
    <name evidence="9" type="ORF">CCAM_LOCUS31379</name>
</gene>
<feature type="compositionally biased region" description="Polar residues" evidence="7">
    <location>
        <begin position="53"/>
        <end position="64"/>
    </location>
</feature>
<sequence>MPPSNSSCSETPSIDGEQLRRLGTGLRSPSQTNPFEPLPRTRSPSCSSSSLTNGYHATSSGQRRTANKKQLSRCRPWSKLGFPLLIAAVVLANWWMLYRIQDPGHASGIKFKLLKANASTFPIREELIKLGKGKRPQKTIYARLLAKAAHALAELNNKPEPKDLWAEPYAIASTWKPCAEQRDWKPSDGNAGYIMVTANGGINQQRVAICNAVAVARLLNSTLVLPKFLYSSVWRDVRLKCSFIS</sequence>
<dbReference type="InterPro" id="IPR052272">
    <property type="entry name" value="GT106_glycosyltransferase"/>
</dbReference>
<dbReference type="GO" id="GO:0016757">
    <property type="term" value="F:glycosyltransferase activity"/>
    <property type="evidence" value="ECO:0007669"/>
    <property type="project" value="UniProtKB-KW"/>
</dbReference>
<dbReference type="Pfam" id="PF10250">
    <property type="entry name" value="O-FucT"/>
    <property type="match status" value="1"/>
</dbReference>
<evidence type="ECO:0000256" key="5">
    <source>
        <dbReference type="ARBA" id="ARBA00023277"/>
    </source>
</evidence>
<keyword evidence="8" id="KW-0472">Membrane</keyword>
<evidence type="ECO:0000256" key="2">
    <source>
        <dbReference type="ARBA" id="ARBA00022676"/>
    </source>
</evidence>
<evidence type="ECO:0000313" key="10">
    <source>
        <dbReference type="Proteomes" id="UP000595140"/>
    </source>
</evidence>
<keyword evidence="10" id="KW-1185">Reference proteome</keyword>
<dbReference type="Proteomes" id="UP000595140">
    <property type="component" value="Unassembled WGS sequence"/>
</dbReference>
<organism evidence="9 10">
    <name type="scientific">Cuscuta campestris</name>
    <dbReference type="NCBI Taxonomy" id="132261"/>
    <lineage>
        <taxon>Eukaryota</taxon>
        <taxon>Viridiplantae</taxon>
        <taxon>Streptophyta</taxon>
        <taxon>Embryophyta</taxon>
        <taxon>Tracheophyta</taxon>
        <taxon>Spermatophyta</taxon>
        <taxon>Magnoliopsida</taxon>
        <taxon>eudicotyledons</taxon>
        <taxon>Gunneridae</taxon>
        <taxon>Pentapetalae</taxon>
        <taxon>asterids</taxon>
        <taxon>lamiids</taxon>
        <taxon>Solanales</taxon>
        <taxon>Convolvulaceae</taxon>
        <taxon>Cuscuteae</taxon>
        <taxon>Cuscuta</taxon>
        <taxon>Cuscuta subgen. Grammica</taxon>
        <taxon>Cuscuta sect. Cleistogrammica</taxon>
    </lineage>
</organism>
<evidence type="ECO:0000256" key="8">
    <source>
        <dbReference type="SAM" id="Phobius"/>
    </source>
</evidence>
<evidence type="ECO:0000256" key="3">
    <source>
        <dbReference type="ARBA" id="ARBA00022679"/>
    </source>
</evidence>
<proteinExistence type="inferred from homology"/>
<dbReference type="GO" id="GO:0006004">
    <property type="term" value="P:fucose metabolic process"/>
    <property type="evidence" value="ECO:0007669"/>
    <property type="project" value="UniProtKB-KW"/>
</dbReference>
<evidence type="ECO:0000256" key="1">
    <source>
        <dbReference type="ARBA" id="ARBA00007737"/>
    </source>
</evidence>
<dbReference type="EMBL" id="OOIL02003813">
    <property type="protein sequence ID" value="VFQ89603.1"/>
    <property type="molecule type" value="Genomic_DNA"/>
</dbReference>
<feature type="compositionally biased region" description="Polar residues" evidence="7">
    <location>
        <begin position="1"/>
        <end position="12"/>
    </location>
</feature>
<keyword evidence="3" id="KW-0808">Transferase</keyword>
<dbReference type="OrthoDB" id="1737863at2759"/>
<dbReference type="PANTHER" id="PTHR31933:SF9">
    <property type="entry name" value="O-FUCOSYLTRANSFERASE 2"/>
    <property type="match status" value="1"/>
</dbReference>
<feature type="compositionally biased region" description="Low complexity" evidence="7">
    <location>
        <begin position="38"/>
        <end position="52"/>
    </location>
</feature>
<evidence type="ECO:0000256" key="6">
    <source>
        <dbReference type="ARBA" id="ARBA00030350"/>
    </source>
</evidence>
<comment type="similarity">
    <text evidence="1">Belongs to the glycosyltransferase GT106 family.</text>
</comment>
<evidence type="ECO:0000256" key="7">
    <source>
        <dbReference type="SAM" id="MobiDB-lite"/>
    </source>
</evidence>
<keyword evidence="8" id="KW-0812">Transmembrane</keyword>
<evidence type="ECO:0000256" key="4">
    <source>
        <dbReference type="ARBA" id="ARBA00023253"/>
    </source>
</evidence>
<dbReference type="PANTHER" id="PTHR31933">
    <property type="entry name" value="O-FUCOSYLTRANSFERASE 2-RELATED"/>
    <property type="match status" value="1"/>
</dbReference>
<keyword evidence="2" id="KW-0328">Glycosyltransferase</keyword>
<protein>
    <recommendedName>
        <fullName evidence="6">O-fucosyltransferase family protein</fullName>
    </recommendedName>
</protein>
<accession>A0A484MKV0</accession>
<keyword evidence="4" id="KW-0294">Fucose metabolism</keyword>
<keyword evidence="5" id="KW-0119">Carbohydrate metabolism</keyword>
<name>A0A484MKV0_9ASTE</name>
<evidence type="ECO:0000313" key="9">
    <source>
        <dbReference type="EMBL" id="VFQ89603.1"/>
    </source>
</evidence>
<dbReference type="InterPro" id="IPR019378">
    <property type="entry name" value="GDP-Fuc_O-FucTrfase"/>
</dbReference>
<dbReference type="AlphaFoldDB" id="A0A484MKV0"/>